<gene>
    <name evidence="1" type="ORF">SAMN02745213_01536</name>
</gene>
<proteinExistence type="predicted"/>
<accession>A0A1T4VHI2</accession>
<dbReference type="Proteomes" id="UP000242432">
    <property type="component" value="Unassembled WGS sequence"/>
</dbReference>
<protein>
    <recommendedName>
        <fullName evidence="3">DUF4276 family protein</fullName>
    </recommendedName>
</protein>
<dbReference type="AlphaFoldDB" id="A0A1T4VHI2"/>
<evidence type="ECO:0000313" key="1">
    <source>
        <dbReference type="EMBL" id="SKA64404.1"/>
    </source>
</evidence>
<reference evidence="2" key="1">
    <citation type="submission" date="2017-02" db="EMBL/GenBank/DDBJ databases">
        <authorList>
            <person name="Varghese N."/>
            <person name="Submissions S."/>
        </authorList>
    </citation>
    <scope>NUCLEOTIDE SEQUENCE [LARGE SCALE GENOMIC DNA]</scope>
    <source>
        <strain evidence="2">DSM 3072</strain>
    </source>
</reference>
<organism evidence="1 2">
    <name type="scientific">Succinivibrio dextrinosolvens DSM 3072</name>
    <dbReference type="NCBI Taxonomy" id="1123324"/>
    <lineage>
        <taxon>Bacteria</taxon>
        <taxon>Pseudomonadati</taxon>
        <taxon>Pseudomonadota</taxon>
        <taxon>Gammaproteobacteria</taxon>
        <taxon>Aeromonadales</taxon>
        <taxon>Succinivibrionaceae</taxon>
        <taxon>Succinivibrio</taxon>
    </lineage>
</organism>
<dbReference type="RefSeq" id="WP_078928965.1">
    <property type="nucleotide sequence ID" value="NZ_FUXX01000025.1"/>
</dbReference>
<keyword evidence="2" id="KW-1185">Reference proteome</keyword>
<name>A0A1T4VHI2_9GAMM</name>
<dbReference type="EMBL" id="FUXX01000025">
    <property type="protein sequence ID" value="SKA64404.1"/>
    <property type="molecule type" value="Genomic_DNA"/>
</dbReference>
<evidence type="ECO:0008006" key="3">
    <source>
        <dbReference type="Google" id="ProtNLM"/>
    </source>
</evidence>
<evidence type="ECO:0000313" key="2">
    <source>
        <dbReference type="Proteomes" id="UP000242432"/>
    </source>
</evidence>
<sequence length="159" mass="18629">MTVLSEYSYMYIVCEGTNEEEVINWILENNYFVIDSLKVNTDYSRARSKKSSEEMVHEITQYDYDGKVAVLYVHDSAKEKWHGLINRACNNELLNSHIDVIDIITAPEIEVLYIYSNDELLKKWNKGSKVKPSIFCKQYLKCNDIKNKGKFLEKFPVLQ</sequence>